<name>A0AAJ0DCL8_9PEZI</name>
<protein>
    <recommendedName>
        <fullName evidence="2">VOC domain-containing protein</fullName>
    </recommendedName>
</protein>
<evidence type="ECO:0000259" key="2">
    <source>
        <dbReference type="PROSITE" id="PS51819"/>
    </source>
</evidence>
<dbReference type="EMBL" id="JAWDJX010000060">
    <property type="protein sequence ID" value="KAK3047528.1"/>
    <property type="molecule type" value="Genomic_DNA"/>
</dbReference>
<dbReference type="Pfam" id="PF00903">
    <property type="entry name" value="Glyoxalase"/>
    <property type="match status" value="1"/>
</dbReference>
<keyword evidence="4" id="KW-1185">Reference proteome</keyword>
<comment type="similarity">
    <text evidence="1">Belongs to the glyoxalase I family.</text>
</comment>
<dbReference type="AlphaFoldDB" id="A0AAJ0DCL8"/>
<evidence type="ECO:0000313" key="3">
    <source>
        <dbReference type="EMBL" id="KAK3047528.1"/>
    </source>
</evidence>
<dbReference type="InterPro" id="IPR004360">
    <property type="entry name" value="Glyas_Fos-R_dOase_dom"/>
</dbReference>
<accession>A0AAJ0DCL8</accession>
<dbReference type="Gene3D" id="3.10.180.10">
    <property type="entry name" value="2,3-Dihydroxybiphenyl 1,2-Dioxygenase, domain 1"/>
    <property type="match status" value="1"/>
</dbReference>
<dbReference type="PROSITE" id="PS51819">
    <property type="entry name" value="VOC"/>
    <property type="match status" value="1"/>
</dbReference>
<dbReference type="InterPro" id="IPR037523">
    <property type="entry name" value="VOC_core"/>
</dbReference>
<evidence type="ECO:0000256" key="1">
    <source>
        <dbReference type="ARBA" id="ARBA00010363"/>
    </source>
</evidence>
<dbReference type="InterPro" id="IPR029068">
    <property type="entry name" value="Glyas_Bleomycin-R_OHBP_Dase"/>
</dbReference>
<dbReference type="InterPro" id="IPR050383">
    <property type="entry name" value="GlyoxalaseI/FosfomycinResist"/>
</dbReference>
<gene>
    <name evidence="3" type="ORF">LTR09_011032</name>
</gene>
<sequence>MSNTKTLPPSKLAHVVLKTNFLDRQTQFYCNFLGARVVYDGPFMKLMTYDDEHHRIAVVQLPETTPKDHQSSGLMHIAFTFDSLSDLCKAYRQRKEVGITPGWCVNHGPTTSMYYQDVDGNQLETQVDNMTPEEATAYMETEQYNNNVFGRDFDPEELCTALERGEEEAELMKIGEVGPRGMEAAPEIDAMMKRGTVGV</sequence>
<feature type="domain" description="VOC" evidence="2">
    <location>
        <begin position="11"/>
        <end position="128"/>
    </location>
</feature>
<dbReference type="PANTHER" id="PTHR21366">
    <property type="entry name" value="GLYOXALASE FAMILY PROTEIN"/>
    <property type="match status" value="1"/>
</dbReference>
<dbReference type="SUPFAM" id="SSF54593">
    <property type="entry name" value="Glyoxalase/Bleomycin resistance protein/Dihydroxybiphenyl dioxygenase"/>
    <property type="match status" value="1"/>
</dbReference>
<dbReference type="Proteomes" id="UP001271007">
    <property type="component" value="Unassembled WGS sequence"/>
</dbReference>
<comment type="caution">
    <text evidence="3">The sequence shown here is derived from an EMBL/GenBank/DDBJ whole genome shotgun (WGS) entry which is preliminary data.</text>
</comment>
<dbReference type="PANTHER" id="PTHR21366:SF14">
    <property type="entry name" value="GLYOXALASE DOMAIN-CONTAINING PROTEIN 5"/>
    <property type="match status" value="1"/>
</dbReference>
<organism evidence="3 4">
    <name type="scientific">Extremus antarcticus</name>
    <dbReference type="NCBI Taxonomy" id="702011"/>
    <lineage>
        <taxon>Eukaryota</taxon>
        <taxon>Fungi</taxon>
        <taxon>Dikarya</taxon>
        <taxon>Ascomycota</taxon>
        <taxon>Pezizomycotina</taxon>
        <taxon>Dothideomycetes</taxon>
        <taxon>Dothideomycetidae</taxon>
        <taxon>Mycosphaerellales</taxon>
        <taxon>Extremaceae</taxon>
        <taxon>Extremus</taxon>
    </lineage>
</organism>
<proteinExistence type="inferred from homology"/>
<evidence type="ECO:0000313" key="4">
    <source>
        <dbReference type="Proteomes" id="UP001271007"/>
    </source>
</evidence>
<reference evidence="3" key="1">
    <citation type="submission" date="2023-04" db="EMBL/GenBank/DDBJ databases">
        <title>Black Yeasts Isolated from many extreme environments.</title>
        <authorList>
            <person name="Coleine C."/>
            <person name="Stajich J.E."/>
            <person name="Selbmann L."/>
        </authorList>
    </citation>
    <scope>NUCLEOTIDE SEQUENCE</scope>
    <source>
        <strain evidence="3">CCFEE 5312</strain>
    </source>
</reference>